<dbReference type="Pfam" id="PF00059">
    <property type="entry name" value="Lectin_C"/>
    <property type="match status" value="1"/>
</dbReference>
<dbReference type="Pfam" id="PF07677">
    <property type="entry name" value="A2M_recep"/>
    <property type="match status" value="1"/>
</dbReference>
<dbReference type="OrthoDB" id="9998011at2759"/>
<dbReference type="GO" id="GO:0030246">
    <property type="term" value="F:carbohydrate binding"/>
    <property type="evidence" value="ECO:0007669"/>
    <property type="project" value="UniProtKB-KW"/>
</dbReference>
<dbReference type="EMBL" id="QRBI01000120">
    <property type="protein sequence ID" value="RMC07522.1"/>
    <property type="molecule type" value="Genomic_DNA"/>
</dbReference>
<evidence type="ECO:0000256" key="1">
    <source>
        <dbReference type="ARBA" id="ARBA00004167"/>
    </source>
</evidence>
<dbReference type="Pfam" id="PF01835">
    <property type="entry name" value="MG2"/>
    <property type="match status" value="1"/>
</dbReference>
<dbReference type="Proteomes" id="UP000269221">
    <property type="component" value="Unassembled WGS sequence"/>
</dbReference>
<dbReference type="InterPro" id="IPR009048">
    <property type="entry name" value="A-macroglobulin_rcpt-bd"/>
</dbReference>
<feature type="domain" description="C-type lectin" evidence="14">
    <location>
        <begin position="168"/>
        <end position="263"/>
    </location>
</feature>
<dbReference type="InterPro" id="IPR014756">
    <property type="entry name" value="Ig_E-set"/>
</dbReference>
<sequence length="1696" mass="189459">MCHPYRQVEEFAEIYNPFPDMSIVTNWPLCQLIPVPHNPFGEEIFANIRSKPPLAQLEHFSSMALSPVVQQPDRNIFLCTLCFGMEASRSEISAAVESEEVTYASVKFSQTPLPRAKAPQEKRAPCLWSAVLKGLAIGFGTLSISLAVALIWKMSDCHPHCPQQWVAYRGSCYSFSMEKKDWNSSQESCRAQGAHLLVISDTWEMDLFKHFQEVYYWIGLRNHTSSGWIWEDGSVLSGAKQYLVLVPFMIHTDSQEKVCVQLTHLNESVTLSATLEYLGENRSLIDDVVSEEDVFTCIPFSLPKSRVPLPAMFLTVTVEGATLHFSSRKSVVVQNSESLVFIQTDKPIYKPGQTVLFRIVSLDEEFRPVNEMIPLVYIEDPKKNRLYQWTNVELEMGFIQLFFNLTSEPIQGTYTVVAQKATGKKVQQSFSVEEYVLPKFEVTVKMPKVISILDEELKVTVCGLYTFGKPVPGLVNFRVCRNYERAAMSCYGEEARAVCEEFSGQTDIYGCISEVVKTKLFQLKRSGYENKLRVEAKIKEEDTGVELTGTSFSEVTTTISKVTFVLSDTYYKRGLPFFGQVKLVDGSNTPIANETVRISLQGGPEQNYTTNEEGMAEFALNTSSLAFENVGIRAVHKTNIFCYERSWVVPYYGESYLQLKRFYSPSNSFLKIEPKPKPLSCGSFTEIRVHYILTPEAVGEWRKITFYYLVMAKGNIKRGGTHILDLDQESDNGVFSLQLSVQADIAPVAQVLVYTTVPSREVIADSAKFYTELCFNNKVDLRFSPSEGLPSSDAHLQFRASPNSLCAVRAVDKSVLLMKSEADLSPTSVYDLLPVKEFHGYVYGSNVALEEPLWNCMTVEPIVRDGITYVPVMGVNEEDTYSILKEMGLKVFTNTNVRKPWFCSPSNHNYPALQSAGRGVPAAMAAPPMYAMRTSGVVAEGYSGQLSTPEEVTETVRKYFPETWIWSLVPISSEGKADLEVTIPDTITEWKANAFCTSADTGFGLSPTVSLRAFQPFFVELTMPYSVVRGESFTLKATVFNYLPACIRVSVALAPSTHFLATLVEEETESHCLCENVRKTVAWLVTPKSLGQVEFSVTTEALQNQQPCGNYIVETPEKGRKDTVIRQLLVEPEGIEKETTQNSVLCVKGVPVKEEFSLSLPENVVQDSGRAYFSVLGDIMGTAMQNLHQLLQMPFGCGEQNMVLFAPNIYVLDYLNKTGQLNEEIKSKAIGYLVNGYQRQLNYKHQDGSYSTFGQRYGQPGNTWLTAFVLKSFAQARHHIFIEEKHIQEALNWLSYKQKENGCFQSSGTLLNNAMKGGVDNEVTLTAYITIALLEIPLPVTLSVVRNALFCLETAANQEEIHVYTKALLAYAFALAGNREKRKALLDSLEKEAVRKDGSVHWQRPGKEPEADLPHYRSRAPSAEVEMTAYVLLAHLTSQPAPAQEELSSAALIAKWISSQQNPNGGFSSTQDTVVALQALSLYGAATYAKSGAASKVALRSGGDFQQDFQVDPSNRLLLQRVPLPQVPGEYNVEVSGEGCVYLQTSLRYNVQPTQEAAPFMLHVHTIPEACADSKAHKVFDIGINVSYTGERNVSNMVIVDVKMLSGFVPLKASVRKLEGHPVIERTELNTNHVLLYLEKLGRETLSFSFTVERDIPVRGLKPAQVKVYDYYETDEFATQEYSAPCNTVKAEQGNS</sequence>
<keyword evidence="13" id="KW-1133">Transmembrane helix</keyword>
<dbReference type="InterPro" id="IPR040839">
    <property type="entry name" value="MG4"/>
</dbReference>
<dbReference type="GO" id="GO:0016020">
    <property type="term" value="C:membrane"/>
    <property type="evidence" value="ECO:0007669"/>
    <property type="project" value="UniProtKB-SubCell"/>
</dbReference>
<reference evidence="15 16" key="1">
    <citation type="submission" date="2018-07" db="EMBL/GenBank/DDBJ databases">
        <title>A high quality draft genome assembly of the barn swallow (H. rustica rustica).</title>
        <authorList>
            <person name="Formenti G."/>
            <person name="Chiara M."/>
            <person name="Poveda L."/>
            <person name="Francoijs K.-J."/>
            <person name="Bonisoli-Alquati A."/>
            <person name="Canova L."/>
            <person name="Gianfranceschi L."/>
            <person name="Horner D.S."/>
            <person name="Saino N."/>
        </authorList>
    </citation>
    <scope>NUCLEOTIDE SEQUENCE [LARGE SCALE GENOMIC DNA]</scope>
    <source>
        <strain evidence="15">Chelidonia</strain>
        <tissue evidence="15">Blood</tissue>
    </source>
</reference>
<comment type="subunit">
    <text evidence="12">Homotetramer; disulfide-linked.</text>
</comment>
<dbReference type="SMART" id="SM01419">
    <property type="entry name" value="Thiol-ester_cl"/>
    <property type="match status" value="1"/>
</dbReference>
<keyword evidence="5" id="KW-0646">Protease inhibitor</keyword>
<evidence type="ECO:0000256" key="7">
    <source>
        <dbReference type="ARBA" id="ARBA00022734"/>
    </source>
</evidence>
<keyword evidence="6" id="KW-0732">Signal</keyword>
<keyword evidence="8" id="KW-0722">Serine protease inhibitor</keyword>
<dbReference type="Gene3D" id="2.60.40.690">
    <property type="entry name" value="Alpha-macroglobulin, receptor-binding domain"/>
    <property type="match status" value="1"/>
</dbReference>
<keyword evidence="13" id="KW-0472">Membrane</keyword>
<evidence type="ECO:0000313" key="16">
    <source>
        <dbReference type="Proteomes" id="UP000269221"/>
    </source>
</evidence>
<dbReference type="SMART" id="SM01360">
    <property type="entry name" value="A2M"/>
    <property type="match status" value="1"/>
</dbReference>
<dbReference type="InterPro" id="IPR016187">
    <property type="entry name" value="CTDL_fold"/>
</dbReference>
<dbReference type="PANTHER" id="PTHR11412">
    <property type="entry name" value="MACROGLOBULIN / COMPLEMENT"/>
    <property type="match status" value="1"/>
</dbReference>
<dbReference type="Gene3D" id="2.60.40.10">
    <property type="entry name" value="Immunoglobulins"/>
    <property type="match status" value="2"/>
</dbReference>
<dbReference type="InterPro" id="IPR011625">
    <property type="entry name" value="A2M_N_BRD"/>
</dbReference>
<dbReference type="GO" id="GO:0005615">
    <property type="term" value="C:extracellular space"/>
    <property type="evidence" value="ECO:0007669"/>
    <property type="project" value="InterPro"/>
</dbReference>
<dbReference type="InterPro" id="IPR047565">
    <property type="entry name" value="Alpha-macroglob_thiol-ester_cl"/>
</dbReference>
<evidence type="ECO:0000256" key="2">
    <source>
        <dbReference type="ARBA" id="ARBA00004613"/>
    </source>
</evidence>
<evidence type="ECO:0000256" key="10">
    <source>
        <dbReference type="ARBA" id="ARBA00023157"/>
    </source>
</evidence>
<dbReference type="InterPro" id="IPR050473">
    <property type="entry name" value="A2M/Complement_sys"/>
</dbReference>
<dbReference type="SMART" id="SM00034">
    <property type="entry name" value="CLECT"/>
    <property type="match status" value="1"/>
</dbReference>
<keyword evidence="10" id="KW-1015">Disulfide bond</keyword>
<keyword evidence="11" id="KW-0325">Glycoprotein</keyword>
<dbReference type="PROSITE" id="PS00477">
    <property type="entry name" value="ALPHA_2_MACROGLOBULIN"/>
    <property type="match status" value="1"/>
</dbReference>
<dbReference type="InterPro" id="IPR002890">
    <property type="entry name" value="MG2"/>
</dbReference>
<keyword evidence="16" id="KW-1185">Reference proteome</keyword>
<dbReference type="STRING" id="333673.A0A3M0K2V9"/>
<evidence type="ECO:0000256" key="4">
    <source>
        <dbReference type="ARBA" id="ARBA00022525"/>
    </source>
</evidence>
<dbReference type="Gene3D" id="2.60.40.1940">
    <property type="match status" value="1"/>
</dbReference>
<accession>A0A3M0K2V9</accession>
<proteinExistence type="inferred from homology"/>
<dbReference type="FunFam" id="2.60.40.1930:FF:000001">
    <property type="entry name" value="CD109 isoform 3"/>
    <property type="match status" value="1"/>
</dbReference>
<dbReference type="FunFam" id="2.60.40.10:FF:000312">
    <property type="entry name" value="Alpha-2-macroglobulin like 1"/>
    <property type="match status" value="1"/>
</dbReference>
<dbReference type="InterPro" id="IPR013783">
    <property type="entry name" value="Ig-like_fold"/>
</dbReference>
<keyword evidence="7" id="KW-0430">Lectin</keyword>
<keyword evidence="13" id="KW-0812">Transmembrane</keyword>
<dbReference type="InterPro" id="IPR011626">
    <property type="entry name" value="Alpha-macroglobulin_TED"/>
</dbReference>
<evidence type="ECO:0000313" key="15">
    <source>
        <dbReference type="EMBL" id="RMC07522.1"/>
    </source>
</evidence>
<dbReference type="InterPro" id="IPR033992">
    <property type="entry name" value="NKR-like_CTLD"/>
</dbReference>
<feature type="transmembrane region" description="Helical" evidence="13">
    <location>
        <begin position="130"/>
        <end position="152"/>
    </location>
</feature>
<evidence type="ECO:0000256" key="13">
    <source>
        <dbReference type="SAM" id="Phobius"/>
    </source>
</evidence>
<dbReference type="InterPro" id="IPR016186">
    <property type="entry name" value="C-type_lectin-like/link_sf"/>
</dbReference>
<dbReference type="InterPro" id="IPR036595">
    <property type="entry name" value="A-macroglobulin_rcpt-bd_sf"/>
</dbReference>
<dbReference type="FunFam" id="2.60.40.1930:FF:000002">
    <property type="entry name" value="PZP, alpha-2-macroglobulin like"/>
    <property type="match status" value="1"/>
</dbReference>
<evidence type="ECO:0000256" key="3">
    <source>
        <dbReference type="ARBA" id="ARBA00010952"/>
    </source>
</evidence>
<dbReference type="Pfam" id="PF07703">
    <property type="entry name" value="A2M_BRD"/>
    <property type="match status" value="1"/>
</dbReference>
<dbReference type="SUPFAM" id="SSF48239">
    <property type="entry name" value="Terpenoid cyclases/Protein prenyltransferases"/>
    <property type="match status" value="1"/>
</dbReference>
<dbReference type="GO" id="GO:0004867">
    <property type="term" value="F:serine-type endopeptidase inhibitor activity"/>
    <property type="evidence" value="ECO:0007669"/>
    <property type="project" value="UniProtKB-KW"/>
</dbReference>
<dbReference type="Pfam" id="PF07678">
    <property type="entry name" value="TED_complement"/>
    <property type="match status" value="1"/>
</dbReference>
<evidence type="ECO:0000256" key="12">
    <source>
        <dbReference type="ARBA" id="ARBA00038769"/>
    </source>
</evidence>
<comment type="subcellular location">
    <subcellularLocation>
        <location evidence="1">Membrane</location>
        <topology evidence="1">Single-pass membrane protein</topology>
    </subcellularLocation>
    <subcellularLocation>
        <location evidence="2">Secreted</location>
    </subcellularLocation>
</comment>
<evidence type="ECO:0000259" key="14">
    <source>
        <dbReference type="PROSITE" id="PS50041"/>
    </source>
</evidence>
<dbReference type="FunFam" id="1.50.10.20:FF:000001">
    <property type="entry name" value="CD109 isoform 1"/>
    <property type="match status" value="1"/>
</dbReference>
<dbReference type="InterPro" id="IPR001599">
    <property type="entry name" value="Macroglobln_a2"/>
</dbReference>
<dbReference type="InterPro" id="IPR019742">
    <property type="entry name" value="MacrogloblnA2_CS"/>
</dbReference>
<dbReference type="CDD" id="cd02897">
    <property type="entry name" value="A2M_2"/>
    <property type="match status" value="1"/>
</dbReference>
<dbReference type="SUPFAM" id="SSF49410">
    <property type="entry name" value="Alpha-macroglobulin receptor domain"/>
    <property type="match status" value="1"/>
</dbReference>
<dbReference type="Gene3D" id="2.60.40.1930">
    <property type="match status" value="2"/>
</dbReference>
<evidence type="ECO:0000256" key="5">
    <source>
        <dbReference type="ARBA" id="ARBA00022690"/>
    </source>
</evidence>
<dbReference type="Gene3D" id="1.50.10.20">
    <property type="match status" value="1"/>
</dbReference>
<dbReference type="PROSITE" id="PS50041">
    <property type="entry name" value="C_TYPE_LECTIN_2"/>
    <property type="match status" value="1"/>
</dbReference>
<dbReference type="Pfam" id="PF17791">
    <property type="entry name" value="MG3"/>
    <property type="match status" value="1"/>
</dbReference>
<dbReference type="Pfam" id="PF00207">
    <property type="entry name" value="A2M"/>
    <property type="match status" value="1"/>
</dbReference>
<keyword evidence="4" id="KW-0964">Secreted</keyword>
<gene>
    <name evidence="15" type="ORF">DUI87_16996</name>
</gene>
<comment type="caution">
    <text evidence="15">The sequence shown here is derived from an EMBL/GenBank/DDBJ whole genome shotgun (WGS) entry which is preliminary data.</text>
</comment>
<dbReference type="InterPro" id="IPR001304">
    <property type="entry name" value="C-type_lectin-like"/>
</dbReference>
<dbReference type="SMART" id="SM01359">
    <property type="entry name" value="A2M_N_2"/>
    <property type="match status" value="1"/>
</dbReference>
<organism evidence="15 16">
    <name type="scientific">Hirundo rustica rustica</name>
    <dbReference type="NCBI Taxonomy" id="333673"/>
    <lineage>
        <taxon>Eukaryota</taxon>
        <taxon>Metazoa</taxon>
        <taxon>Chordata</taxon>
        <taxon>Craniata</taxon>
        <taxon>Vertebrata</taxon>
        <taxon>Euteleostomi</taxon>
        <taxon>Archelosauria</taxon>
        <taxon>Archosauria</taxon>
        <taxon>Dinosauria</taxon>
        <taxon>Saurischia</taxon>
        <taxon>Theropoda</taxon>
        <taxon>Coelurosauria</taxon>
        <taxon>Aves</taxon>
        <taxon>Neognathae</taxon>
        <taxon>Neoaves</taxon>
        <taxon>Telluraves</taxon>
        <taxon>Australaves</taxon>
        <taxon>Passeriformes</taxon>
        <taxon>Sylvioidea</taxon>
        <taxon>Hirundinidae</taxon>
        <taxon>Hirundo</taxon>
    </lineage>
</organism>
<dbReference type="SMART" id="SM01361">
    <property type="entry name" value="A2M_recep"/>
    <property type="match status" value="1"/>
</dbReference>
<comment type="similarity">
    <text evidence="3">Belongs to the protease inhibitor I39 (alpha-2-macroglobulin) family.</text>
</comment>
<dbReference type="Gene3D" id="3.10.100.10">
    <property type="entry name" value="Mannose-Binding Protein A, subunit A"/>
    <property type="match status" value="1"/>
</dbReference>
<dbReference type="SUPFAM" id="SSF56436">
    <property type="entry name" value="C-type lectin-like"/>
    <property type="match status" value="1"/>
</dbReference>
<dbReference type="PANTHER" id="PTHR11412:SF165">
    <property type="entry name" value="ALPHA-2-MACROGLOBULIN"/>
    <property type="match status" value="1"/>
</dbReference>
<evidence type="ECO:0000256" key="9">
    <source>
        <dbReference type="ARBA" id="ARBA00022966"/>
    </source>
</evidence>
<evidence type="ECO:0000256" key="6">
    <source>
        <dbReference type="ARBA" id="ARBA00022729"/>
    </source>
</evidence>
<evidence type="ECO:0000256" key="11">
    <source>
        <dbReference type="ARBA" id="ARBA00023180"/>
    </source>
</evidence>
<keyword evidence="9" id="KW-0882">Thioester bond</keyword>
<dbReference type="Gene3D" id="2.60.120.1540">
    <property type="match status" value="1"/>
</dbReference>
<dbReference type="Gene3D" id="2.20.130.20">
    <property type="match status" value="1"/>
</dbReference>
<evidence type="ECO:0000256" key="8">
    <source>
        <dbReference type="ARBA" id="ARBA00022900"/>
    </source>
</evidence>
<dbReference type="Pfam" id="PF17789">
    <property type="entry name" value="MG4"/>
    <property type="match status" value="1"/>
</dbReference>
<name>A0A3M0K2V9_HIRRU</name>
<dbReference type="SUPFAM" id="SSF81296">
    <property type="entry name" value="E set domains"/>
    <property type="match status" value="1"/>
</dbReference>
<dbReference type="InterPro" id="IPR041555">
    <property type="entry name" value="MG3"/>
</dbReference>
<dbReference type="InterPro" id="IPR041813">
    <property type="entry name" value="A2M_TED"/>
</dbReference>
<dbReference type="CDD" id="cd03593">
    <property type="entry name" value="CLECT_NK_receptors_like"/>
    <property type="match status" value="1"/>
</dbReference>
<protein>
    <recommendedName>
        <fullName evidence="14">C-type lectin domain-containing protein</fullName>
    </recommendedName>
</protein>
<dbReference type="InterPro" id="IPR008930">
    <property type="entry name" value="Terpenoid_cyclase/PrenylTrfase"/>
</dbReference>